<evidence type="ECO:0000256" key="5">
    <source>
        <dbReference type="SAM" id="Phobius"/>
    </source>
</evidence>
<reference evidence="7" key="1">
    <citation type="submission" date="2022-01" db="EMBL/GenBank/DDBJ databases">
        <authorList>
            <person name="Jo J.-H."/>
            <person name="Im W.-T."/>
        </authorList>
    </citation>
    <scope>NUCLEOTIDE SEQUENCE</scope>
    <source>
        <strain evidence="7">XY25</strain>
    </source>
</reference>
<dbReference type="RefSeq" id="WP_275709930.1">
    <property type="nucleotide sequence ID" value="NZ_JAKLTN010000002.1"/>
</dbReference>
<dbReference type="Proteomes" id="UP001165384">
    <property type="component" value="Unassembled WGS sequence"/>
</dbReference>
<evidence type="ECO:0000256" key="3">
    <source>
        <dbReference type="ARBA" id="ARBA00022989"/>
    </source>
</evidence>
<keyword evidence="2 5" id="KW-0812">Transmembrane</keyword>
<dbReference type="InterPro" id="IPR042240">
    <property type="entry name" value="CHASE_sf"/>
</dbReference>
<name>A0ABS9K1W2_9RHOO</name>
<dbReference type="InterPro" id="IPR006189">
    <property type="entry name" value="CHASE_dom"/>
</dbReference>
<dbReference type="Pfam" id="PF03924">
    <property type="entry name" value="CHASE"/>
    <property type="match status" value="1"/>
</dbReference>
<sequence>MRSIRLQAFIAGGMLLLLLLPICVMKNIEHQRRYEARDIAQAFAFRLTARFNEAAGAVYLVSVAVDRRSGQINRFDEVAEELLGEFPLLRALELAPGGVIRHVYPIRGNEVIIGHDLLVDKTRNREVHLAHARRQMTVAGPLALRQGGTGVLARYPLYQAGSDGRPRFWGLSIGVIDYPGLIQSAGDSEFERRGFNYQICWIPIGETQCKEASGEPVALDDRAISLKIGPAQADWRLLVTRRDGWLSRFEILLMLLAMLPPAILLGRWVWHTVRATSVADADSNSSSAPAG</sequence>
<organism evidence="7 8">
    <name type="scientific">Dechloromonas hankyongensis</name>
    <dbReference type="NCBI Taxonomy" id="2908002"/>
    <lineage>
        <taxon>Bacteria</taxon>
        <taxon>Pseudomonadati</taxon>
        <taxon>Pseudomonadota</taxon>
        <taxon>Betaproteobacteria</taxon>
        <taxon>Rhodocyclales</taxon>
        <taxon>Azonexaceae</taxon>
        <taxon>Dechloromonas</taxon>
    </lineage>
</organism>
<gene>
    <name evidence="7" type="ORF">LZ012_09105</name>
</gene>
<keyword evidence="8" id="KW-1185">Reference proteome</keyword>
<evidence type="ECO:0000256" key="2">
    <source>
        <dbReference type="ARBA" id="ARBA00022692"/>
    </source>
</evidence>
<dbReference type="Gene3D" id="3.30.450.350">
    <property type="entry name" value="CHASE domain"/>
    <property type="match status" value="1"/>
</dbReference>
<dbReference type="SMART" id="SM01079">
    <property type="entry name" value="CHASE"/>
    <property type="match status" value="1"/>
</dbReference>
<evidence type="ECO:0000313" key="7">
    <source>
        <dbReference type="EMBL" id="MCG2577154.1"/>
    </source>
</evidence>
<feature type="transmembrane region" description="Helical" evidence="5">
    <location>
        <begin position="6"/>
        <end position="24"/>
    </location>
</feature>
<dbReference type="PROSITE" id="PS50839">
    <property type="entry name" value="CHASE"/>
    <property type="match status" value="1"/>
</dbReference>
<feature type="transmembrane region" description="Helical" evidence="5">
    <location>
        <begin position="251"/>
        <end position="270"/>
    </location>
</feature>
<accession>A0ABS9K1W2</accession>
<comment type="subcellular location">
    <subcellularLocation>
        <location evidence="1">Membrane</location>
    </subcellularLocation>
</comment>
<protein>
    <submittedName>
        <fullName evidence="7">CHASE domain-containing protein</fullName>
    </submittedName>
</protein>
<keyword evidence="3 5" id="KW-1133">Transmembrane helix</keyword>
<evidence type="ECO:0000256" key="1">
    <source>
        <dbReference type="ARBA" id="ARBA00004370"/>
    </source>
</evidence>
<evidence type="ECO:0000256" key="4">
    <source>
        <dbReference type="ARBA" id="ARBA00023136"/>
    </source>
</evidence>
<proteinExistence type="predicted"/>
<comment type="caution">
    <text evidence="7">The sequence shown here is derived from an EMBL/GenBank/DDBJ whole genome shotgun (WGS) entry which is preliminary data.</text>
</comment>
<evidence type="ECO:0000313" key="8">
    <source>
        <dbReference type="Proteomes" id="UP001165384"/>
    </source>
</evidence>
<keyword evidence="4 5" id="KW-0472">Membrane</keyword>
<dbReference type="EMBL" id="JAKLTN010000002">
    <property type="protein sequence ID" value="MCG2577154.1"/>
    <property type="molecule type" value="Genomic_DNA"/>
</dbReference>
<evidence type="ECO:0000259" key="6">
    <source>
        <dbReference type="PROSITE" id="PS50839"/>
    </source>
</evidence>
<feature type="domain" description="CHASE" evidence="6">
    <location>
        <begin position="99"/>
        <end position="184"/>
    </location>
</feature>